<evidence type="ECO:0000313" key="3">
    <source>
        <dbReference type="Proteomes" id="UP001303046"/>
    </source>
</evidence>
<feature type="region of interest" description="Disordered" evidence="1">
    <location>
        <begin position="1"/>
        <end position="52"/>
    </location>
</feature>
<proteinExistence type="predicted"/>
<evidence type="ECO:0000313" key="2">
    <source>
        <dbReference type="EMBL" id="KAK6737233.1"/>
    </source>
</evidence>
<organism evidence="2 3">
    <name type="scientific">Necator americanus</name>
    <name type="common">Human hookworm</name>
    <dbReference type="NCBI Taxonomy" id="51031"/>
    <lineage>
        <taxon>Eukaryota</taxon>
        <taxon>Metazoa</taxon>
        <taxon>Ecdysozoa</taxon>
        <taxon>Nematoda</taxon>
        <taxon>Chromadorea</taxon>
        <taxon>Rhabditida</taxon>
        <taxon>Rhabditina</taxon>
        <taxon>Rhabditomorpha</taxon>
        <taxon>Strongyloidea</taxon>
        <taxon>Ancylostomatidae</taxon>
        <taxon>Bunostominae</taxon>
        <taxon>Necator</taxon>
    </lineage>
</organism>
<gene>
    <name evidence="2" type="primary">Necator_chrII.g7536</name>
    <name evidence="2" type="ORF">RB195_019742</name>
</gene>
<evidence type="ECO:0000256" key="1">
    <source>
        <dbReference type="SAM" id="MobiDB-lite"/>
    </source>
</evidence>
<reference evidence="2 3" key="1">
    <citation type="submission" date="2023-08" db="EMBL/GenBank/DDBJ databases">
        <title>A Necator americanus chromosomal reference genome.</title>
        <authorList>
            <person name="Ilik V."/>
            <person name="Petrzelkova K.J."/>
            <person name="Pardy F."/>
            <person name="Fuh T."/>
            <person name="Niatou-Singa F.S."/>
            <person name="Gouil Q."/>
            <person name="Baker L."/>
            <person name="Ritchie M.E."/>
            <person name="Jex A.R."/>
            <person name="Gazzola D."/>
            <person name="Li H."/>
            <person name="Toshio Fujiwara R."/>
            <person name="Zhan B."/>
            <person name="Aroian R.V."/>
            <person name="Pafco B."/>
            <person name="Schwarz E.M."/>
        </authorList>
    </citation>
    <scope>NUCLEOTIDE SEQUENCE [LARGE SCALE GENOMIC DNA]</scope>
    <source>
        <strain evidence="2 3">Aroian</strain>
        <tissue evidence="2">Whole animal</tissue>
    </source>
</reference>
<dbReference type="EMBL" id="JAVFWL010000002">
    <property type="protein sequence ID" value="KAK6737233.1"/>
    <property type="molecule type" value="Genomic_DNA"/>
</dbReference>
<sequence length="118" mass="13172">MGGREKEKKNEEEKEKENEKERAKKKSRSPRASEPWPRSNVGANDGITFTHGELSIPNTCEVKPHVDVPEREIRALIFAPDLPLQIALLFSECSFGAQEYEVSTLSAMGDGSKLSEIN</sequence>
<comment type="caution">
    <text evidence="2">The sequence shown here is derived from an EMBL/GenBank/DDBJ whole genome shotgun (WGS) entry which is preliminary data.</text>
</comment>
<name>A0ABR1CFN6_NECAM</name>
<accession>A0ABR1CFN6</accession>
<keyword evidence="3" id="KW-1185">Reference proteome</keyword>
<protein>
    <submittedName>
        <fullName evidence="2">Uncharacterized protein</fullName>
    </submittedName>
</protein>
<dbReference type="Proteomes" id="UP001303046">
    <property type="component" value="Unassembled WGS sequence"/>
</dbReference>
<feature type="compositionally biased region" description="Basic and acidic residues" evidence="1">
    <location>
        <begin position="1"/>
        <end position="22"/>
    </location>
</feature>